<organism evidence="3 4">
    <name type="scientific">Lentinula aff. detonsa</name>
    <dbReference type="NCBI Taxonomy" id="2804958"/>
    <lineage>
        <taxon>Eukaryota</taxon>
        <taxon>Fungi</taxon>
        <taxon>Dikarya</taxon>
        <taxon>Basidiomycota</taxon>
        <taxon>Agaricomycotina</taxon>
        <taxon>Agaricomycetes</taxon>
        <taxon>Agaricomycetidae</taxon>
        <taxon>Agaricales</taxon>
        <taxon>Marasmiineae</taxon>
        <taxon>Omphalotaceae</taxon>
        <taxon>Lentinula</taxon>
    </lineage>
</organism>
<accession>A0AA38L2P4</accession>
<dbReference type="Proteomes" id="UP001163798">
    <property type="component" value="Unassembled WGS sequence"/>
</dbReference>
<sequence length="629" mass="72280">MDLPLVLIDRFIRFARHLKPEISLSMQDPIAPPKYLPPHVAQFLSKALELSAAIISTLWSTLRFDVWDLVSAQLCLSERSLFDEHGSRTIAKHHKLAYYMFYPPHTKCPHCGSTLTSISRVQATYFTRDGPFPAYSTSLRCKSDTCDIRYYLNYSVDIKQHIRQYYVSDDIPEVLHLEEHSFIQVLHLEEHSFIQTALSELFTACTLFAWVSWQNSALIYNHALSPYREREVHESRFVLTSIQVRRAFILISLLRDWREQGSTLVMLEQGDLDLRLKDLISERNNRMIIAGQPERLHACDICEKFIPTDLPNSYNGLRSLRAVVTDGTTLGHYSCKVHNCTEPLVNIRHHWCPTHTKQLQHLCVFTDCNRPARHGYRTCDNTAHSKYEEYRNLKTKGFFLLRQQLQRAGIDQPSSSLALDTTLEDVVDLEGGQIEDPVHKSDKGNQPSKVLFARRRVHNVQFVVATCGVIIAQAPMFGAESISGVKDFLKSVYPNPQDLPDVLFYDNNCQLQSHLQAQGDNHFCGTMLPVDVFHFKSKHKESDEFCQKHCNPSQWTELVGEDGEWVFNSSAAEQSNVWSGGYQAILRDMLPHNFNFFLDEMIKQRNEVLIAKLRCEGRAPYCIPSYPAQ</sequence>
<dbReference type="AlphaFoldDB" id="A0AA38L2P4"/>
<name>A0AA38L2P4_9AGAR</name>
<evidence type="ECO:0000313" key="4">
    <source>
        <dbReference type="Proteomes" id="UP001163798"/>
    </source>
</evidence>
<dbReference type="EMBL" id="MU793766">
    <property type="protein sequence ID" value="KAJ3780370.1"/>
    <property type="molecule type" value="Genomic_DNA"/>
</dbReference>
<evidence type="ECO:0008006" key="5">
    <source>
        <dbReference type="Google" id="ProtNLM"/>
    </source>
</evidence>
<evidence type="ECO:0000259" key="2">
    <source>
        <dbReference type="Pfam" id="PF18721"/>
    </source>
</evidence>
<protein>
    <recommendedName>
        <fullName evidence="5">CxC5 like cysteine cluster associated with KDZ domain-containing protein</fullName>
    </recommendedName>
</protein>
<dbReference type="Pfam" id="PF18721">
    <property type="entry name" value="CxC6"/>
    <property type="match status" value="1"/>
</dbReference>
<keyword evidence="4" id="KW-1185">Reference proteome</keyword>
<evidence type="ECO:0000259" key="1">
    <source>
        <dbReference type="Pfam" id="PF18718"/>
    </source>
</evidence>
<gene>
    <name evidence="3" type="ORF">GGU10DRAFT_380723</name>
</gene>
<feature type="domain" description="CxC5 like cysteine cluster associated with KDZ" evidence="1">
    <location>
        <begin position="97"/>
        <end position="223"/>
    </location>
</feature>
<reference evidence="3" key="1">
    <citation type="submission" date="2022-08" db="EMBL/GenBank/DDBJ databases">
        <authorList>
            <consortium name="DOE Joint Genome Institute"/>
            <person name="Min B."/>
            <person name="Riley R."/>
            <person name="Sierra-Patev S."/>
            <person name="Naranjo-Ortiz M."/>
            <person name="Looney B."/>
            <person name="Konkel Z."/>
            <person name="Slot J.C."/>
            <person name="Sakamoto Y."/>
            <person name="Steenwyk J.L."/>
            <person name="Rokas A."/>
            <person name="Carro J."/>
            <person name="Camarero S."/>
            <person name="Ferreira P."/>
            <person name="Molpeceres G."/>
            <person name="Ruiz-Duenas F.J."/>
            <person name="Serrano A."/>
            <person name="Henrissat B."/>
            <person name="Drula E."/>
            <person name="Hughes K.W."/>
            <person name="Mata J.L."/>
            <person name="Ishikawa N.K."/>
            <person name="Vargas-Isla R."/>
            <person name="Ushijima S."/>
            <person name="Smith C.A."/>
            <person name="Ahrendt S."/>
            <person name="Andreopoulos W."/>
            <person name="He G."/>
            <person name="Labutti K."/>
            <person name="Lipzen A."/>
            <person name="Ng V."/>
            <person name="Sandor L."/>
            <person name="Barry K."/>
            <person name="Martinez A.T."/>
            <person name="Xiao Y."/>
            <person name="Gibbons J.G."/>
            <person name="Terashima K."/>
            <person name="Hibbett D.S."/>
            <person name="Grigoriev I.V."/>
        </authorList>
    </citation>
    <scope>NUCLEOTIDE SEQUENCE</scope>
    <source>
        <strain evidence="3">TFB10291</strain>
    </source>
</reference>
<feature type="domain" description="CxC6 like cysteine cluster associated with KDZ" evidence="2">
    <location>
        <begin position="324"/>
        <end position="389"/>
    </location>
</feature>
<dbReference type="InterPro" id="IPR041539">
    <property type="entry name" value="CxC5"/>
</dbReference>
<comment type="caution">
    <text evidence="3">The sequence shown here is derived from an EMBL/GenBank/DDBJ whole genome shotgun (WGS) entry which is preliminary data.</text>
</comment>
<dbReference type="InterPro" id="IPR040898">
    <property type="entry name" value="CxC6"/>
</dbReference>
<dbReference type="Pfam" id="PF18718">
    <property type="entry name" value="CxC5"/>
    <property type="match status" value="1"/>
</dbReference>
<proteinExistence type="predicted"/>
<evidence type="ECO:0000313" key="3">
    <source>
        <dbReference type="EMBL" id="KAJ3780370.1"/>
    </source>
</evidence>